<name>A0ABU1AXH5_9BACT</name>
<dbReference type="Gene3D" id="2.130.10.10">
    <property type="entry name" value="YVTN repeat-like/Quinoprotein amine dehydrogenase"/>
    <property type="match status" value="3"/>
</dbReference>
<dbReference type="InterPro" id="IPR055372">
    <property type="entry name" value="CBM96"/>
</dbReference>
<dbReference type="InterPro" id="IPR015943">
    <property type="entry name" value="WD40/YVTN_repeat-like_dom_sf"/>
</dbReference>
<dbReference type="PANTHER" id="PTHR43739:SF5">
    <property type="entry name" value="EXO-ALPHA-SIALIDASE"/>
    <property type="match status" value="1"/>
</dbReference>
<dbReference type="CDD" id="cd15482">
    <property type="entry name" value="Sialidase_non-viral"/>
    <property type="match status" value="1"/>
</dbReference>
<comment type="subcellular location">
    <subcellularLocation>
        <location evidence="1">Secreted</location>
    </subcellularLocation>
</comment>
<dbReference type="SUPFAM" id="SSF110296">
    <property type="entry name" value="Oligoxyloglucan reducing end-specific cellobiohydrolase"/>
    <property type="match status" value="2"/>
</dbReference>
<dbReference type="RefSeq" id="WP_308951591.1">
    <property type="nucleotide sequence ID" value="NZ_JARXHW010000043.1"/>
</dbReference>
<evidence type="ECO:0000256" key="1">
    <source>
        <dbReference type="ARBA" id="ARBA00004613"/>
    </source>
</evidence>
<protein>
    <submittedName>
        <fullName evidence="5">DNRLRE domain-containing protein</fullName>
    </submittedName>
</protein>
<sequence>MKYLRTKSKIPRILGVFALLFSSSSITHAYKIYGLSEDRQVSSTGSLSDVSSMKSGYSGSNGLNSVFVFQLPTLPDGQEFSNASLRLYLQNKTGTPSFNADLYALGVSDQPDVLSTDFYIGTNDSSAIIVKDDMLFPSIGSGPKYADDQVLTDYLNAAYNYGDGAGEYVFFRLSPDVAGLTNNYTRYNVYSKEAYGGSYYWPSLTYETADIPPAWTTVPLGGGGYVTGLASNADGSAIYCRTDVGGAFRWSPDSNDPQGNGTWISISDYMVPFGTTDADHLMGVESIATDPSNLDRVYMGAGNKIFVSDDQGSTWTEILSGLTMKPNSGSTRFLGERLVVDPNDPDTIWYGSISTGLHKGVKSGGTWTWSVVPSTSVPFGVSGTGNDGKPIYYGVTFVICDANGGNTITYAGVFDAGSSPTTGGVYKTTDGSNWSKVSMSSGSFNTPRRAQIASNGTLYITGGGEGVFKLPRGGSISAITPSVSNPYFNGVAVDPNDSTGNIVYVADKASKKLWRSADGGANWSEQSSYNGTREEPDGTPTLNGYWFGNTSSLLINPADSNELWASDFFGVARTRDAQNLGGSGSTWYMLQHGQDETVVMDLLNAPTGPQLMTALADVNGFYYNDTNYRPTGADGGKLTNPSGANTTSLDFSEADHNTWARVWHGNSGNGSGGYSTDGGQSWLLFGQIAEQTMNSGAAGWETWDLSTYLATQQAKGVSTVTLVIASKNATNFTSQSVNFDSKESADSSLIPQLVINGATGSPYAPTADTYVAGLSSARGNNYGTSEIIKAAHTYTSNISQDRQSYLKFDLSGMPTITSASLRLHRQAASSGIEYRVGVFACSNTSWTETGLTWNNRPLTYASSNSSRNPFAEPRYKAGNGASLAGGRVAISATDPDKLVWLPVGTSRRAYYSEDRGVTWAQSTGGPNSEISGVYTNGNTTDISGQPIAADRVNGDFYMANFGSSAHKIYKSTDDGATWSHVSSITNGNTYNMRTPQLVPAPASPSYPSGGDVWVCDDSDYNSNHGGLWRSTDGAATWTKFSGVTKVSAVSFGKSSSGSGYAVYIYGKVGSELGVYQSEDYGSTWTKLADPTIARFSALAGDRQNANSVFLGTDGRGVFQY</sequence>
<proteinExistence type="predicted"/>
<dbReference type="PANTHER" id="PTHR43739">
    <property type="entry name" value="XYLOGLUCANASE (EUROFUNG)"/>
    <property type="match status" value="1"/>
</dbReference>
<feature type="domain" description="Carbohydrate-binding module family 96" evidence="4">
    <location>
        <begin position="763"/>
        <end position="863"/>
    </location>
</feature>
<keyword evidence="2" id="KW-0964">Secreted</keyword>
<evidence type="ECO:0000313" key="6">
    <source>
        <dbReference type="Proteomes" id="UP001225316"/>
    </source>
</evidence>
<evidence type="ECO:0000313" key="5">
    <source>
        <dbReference type="EMBL" id="MDQ8208868.1"/>
    </source>
</evidence>
<dbReference type="NCBIfam" id="NF033679">
    <property type="entry name" value="DNRLRE_dom"/>
    <property type="match status" value="1"/>
</dbReference>
<dbReference type="EMBL" id="JARXHW010000043">
    <property type="protein sequence ID" value="MDQ8208868.1"/>
    <property type="molecule type" value="Genomic_DNA"/>
</dbReference>
<dbReference type="Pfam" id="PF24517">
    <property type="entry name" value="CBM96"/>
    <property type="match status" value="1"/>
</dbReference>
<reference evidence="5 6" key="1">
    <citation type="submission" date="2023-04" db="EMBL/GenBank/DDBJ databases">
        <title>A novel bacteria isolated from coastal sediment.</title>
        <authorList>
            <person name="Liu X.-J."/>
            <person name="Du Z.-J."/>
        </authorList>
    </citation>
    <scope>NUCLEOTIDE SEQUENCE [LARGE SCALE GENOMIC DNA]</scope>
    <source>
        <strain evidence="5 6">SDUM461003</strain>
    </source>
</reference>
<keyword evidence="3" id="KW-0732">Signal</keyword>
<evidence type="ECO:0000256" key="3">
    <source>
        <dbReference type="ARBA" id="ARBA00022729"/>
    </source>
</evidence>
<accession>A0ABU1AXH5</accession>
<dbReference type="Proteomes" id="UP001225316">
    <property type="component" value="Unassembled WGS sequence"/>
</dbReference>
<organism evidence="5 6">
    <name type="scientific">Thalassobacterium maritimum</name>
    <dbReference type="NCBI Taxonomy" id="3041265"/>
    <lineage>
        <taxon>Bacteria</taxon>
        <taxon>Pseudomonadati</taxon>
        <taxon>Verrucomicrobiota</taxon>
        <taxon>Opitutia</taxon>
        <taxon>Puniceicoccales</taxon>
        <taxon>Coraliomargaritaceae</taxon>
        <taxon>Thalassobacterium</taxon>
    </lineage>
</organism>
<gene>
    <name evidence="5" type="ORF">QEH52_15175</name>
</gene>
<evidence type="ECO:0000256" key="2">
    <source>
        <dbReference type="ARBA" id="ARBA00022525"/>
    </source>
</evidence>
<keyword evidence="6" id="KW-1185">Reference proteome</keyword>
<evidence type="ECO:0000259" key="4">
    <source>
        <dbReference type="Pfam" id="PF24517"/>
    </source>
</evidence>
<comment type="caution">
    <text evidence="5">The sequence shown here is derived from an EMBL/GenBank/DDBJ whole genome shotgun (WGS) entry which is preliminary data.</text>
</comment>
<dbReference type="InterPro" id="IPR052025">
    <property type="entry name" value="Xyloglucanase_GH74"/>
</dbReference>